<dbReference type="EMBL" id="JGZT01000004">
    <property type="protein sequence ID" value="KFJ04017.1"/>
    <property type="molecule type" value="Genomic_DNA"/>
</dbReference>
<gene>
    <name evidence="8" type="ORF">THER5_1845</name>
</gene>
<comment type="caution">
    <text evidence="8">The sequence shown here is derived from an EMBL/GenBank/DDBJ whole genome shotgun (WGS) entry which is preliminary data.</text>
</comment>
<dbReference type="GO" id="GO:0005886">
    <property type="term" value="C:plasma membrane"/>
    <property type="evidence" value="ECO:0007669"/>
    <property type="project" value="UniProtKB-SubCell"/>
</dbReference>
<dbReference type="Pfam" id="PF03772">
    <property type="entry name" value="Competence"/>
    <property type="match status" value="1"/>
</dbReference>
<reference evidence="8 9" key="1">
    <citation type="submission" date="2014-03" db="EMBL/GenBank/DDBJ databases">
        <title>Genomics of Bifidobacteria.</title>
        <authorList>
            <person name="Ventura M."/>
            <person name="Milani C."/>
            <person name="Lugli G.A."/>
        </authorList>
    </citation>
    <scope>NUCLEOTIDE SEQUENCE [LARGE SCALE GENOMIC DNA]</scope>
    <source>
        <strain evidence="8 9">LMG 21395</strain>
    </source>
</reference>
<dbReference type="AlphaFoldDB" id="A0A087E8B6"/>
<evidence type="ECO:0000256" key="5">
    <source>
        <dbReference type="ARBA" id="ARBA00023136"/>
    </source>
</evidence>
<dbReference type="NCBIfam" id="TIGR00360">
    <property type="entry name" value="ComEC_N-term"/>
    <property type="match status" value="1"/>
</dbReference>
<keyword evidence="4 6" id="KW-1133">Transmembrane helix</keyword>
<accession>A0A087E8B6</accession>
<sequence length="628" mass="66508">MSRTSTGMRLDGRRDLRLLPVAIAMWAGELAASAVCNRANPVAGASPGATVWTASMMPVLLVVFPVSLALLAAMIYARRSLGRIIRTAWRGTVPTGAGIVLLVMVLTASGAGILVSSAHQRTQQRDPAMRVAQQAPAPRLSMLDMRIDTPMTASSRRGADCQADVTIIGVHEAARVTPSHASARLFANGDTCISLDHGMQIRTQASVSPAAFGSRPLWVDDLTHTGITRAPQPARSLANRMRHSFAAVTAGLSDQGRILVPGLTCGLLGQDYIGPGALEQPDTTYAARVEQEFRTSGIMHLMAVSGGHFILVAQLAQWLGAAIRLPRPVAAIGVIAAYQGLAILVYPSDSVLRAQIMGTFSAIGMLLGRPPQTASALAWTTIMVLALAPGKSASYGYALSSAAVLGITLCTPPLQRRLDRRLPHTASQAVATTLSAQIFTLPIQILMEPQIPLLSVLANIMVAPFVSWATITGLIALILAPFVPALAFAAAWLASCGTAIMAWTAHVCAAPTWTALAWPSGIPGALLALTVQAVIMVLPGIIRSGAQAIGDCAIRYGRPRAGREQSGQDTYRTFMNPGHARRPRPPIADNSRAGCTPVGRPWRACGKIGAWLTETRGMIDDQWHRHNR</sequence>
<feature type="transmembrane region" description="Helical" evidence="6">
    <location>
        <begin position="517"/>
        <end position="538"/>
    </location>
</feature>
<feature type="transmembrane region" description="Helical" evidence="6">
    <location>
        <begin position="57"/>
        <end position="77"/>
    </location>
</feature>
<evidence type="ECO:0000256" key="2">
    <source>
        <dbReference type="ARBA" id="ARBA00022475"/>
    </source>
</evidence>
<feature type="transmembrane region" description="Helical" evidence="6">
    <location>
        <begin position="97"/>
        <end position="115"/>
    </location>
</feature>
<organism evidence="8 9">
    <name type="scientific">Bifidobacterium thermacidophilum subsp. thermacidophilum</name>
    <dbReference type="NCBI Taxonomy" id="79262"/>
    <lineage>
        <taxon>Bacteria</taxon>
        <taxon>Bacillati</taxon>
        <taxon>Actinomycetota</taxon>
        <taxon>Actinomycetes</taxon>
        <taxon>Bifidobacteriales</taxon>
        <taxon>Bifidobacteriaceae</taxon>
        <taxon>Bifidobacterium</taxon>
    </lineage>
</organism>
<feature type="transmembrane region" description="Helical" evidence="6">
    <location>
        <begin position="453"/>
        <end position="479"/>
    </location>
</feature>
<evidence type="ECO:0000256" key="6">
    <source>
        <dbReference type="SAM" id="Phobius"/>
    </source>
</evidence>
<proteinExistence type="predicted"/>
<dbReference type="OrthoDB" id="7177610at2"/>
<feature type="transmembrane region" description="Helical" evidence="6">
    <location>
        <begin position="328"/>
        <end position="346"/>
    </location>
</feature>
<keyword evidence="3 6" id="KW-0812">Transmembrane</keyword>
<feature type="transmembrane region" description="Helical" evidence="6">
    <location>
        <begin position="297"/>
        <end position="316"/>
    </location>
</feature>
<feature type="transmembrane region" description="Helical" evidence="6">
    <location>
        <begin position="426"/>
        <end position="447"/>
    </location>
</feature>
<evidence type="ECO:0000256" key="1">
    <source>
        <dbReference type="ARBA" id="ARBA00004651"/>
    </source>
</evidence>
<dbReference type="InterPro" id="IPR004477">
    <property type="entry name" value="ComEC_N"/>
</dbReference>
<keyword evidence="2" id="KW-1003">Cell membrane</keyword>
<evidence type="ECO:0000256" key="3">
    <source>
        <dbReference type="ARBA" id="ARBA00022692"/>
    </source>
</evidence>
<feature type="domain" description="ComEC/Rec2-related protein" evidence="7">
    <location>
        <begin position="287"/>
        <end position="537"/>
    </location>
</feature>
<dbReference type="Proteomes" id="UP000029003">
    <property type="component" value="Unassembled WGS sequence"/>
</dbReference>
<dbReference type="PANTHER" id="PTHR30619:SF7">
    <property type="entry name" value="BETA-LACTAMASE DOMAIN PROTEIN"/>
    <property type="match status" value="1"/>
</dbReference>
<protein>
    <submittedName>
        <fullName evidence="8">ComE operon protein 3</fullName>
    </submittedName>
</protein>
<dbReference type="InterPro" id="IPR052159">
    <property type="entry name" value="Competence_DNA_uptake"/>
</dbReference>
<keyword evidence="5 6" id="KW-0472">Membrane</keyword>
<name>A0A087E8B6_9BIFI</name>
<comment type="subcellular location">
    <subcellularLocation>
        <location evidence="1">Cell membrane</location>
        <topology evidence="1">Multi-pass membrane protein</topology>
    </subcellularLocation>
</comment>
<evidence type="ECO:0000259" key="7">
    <source>
        <dbReference type="Pfam" id="PF03772"/>
    </source>
</evidence>
<evidence type="ECO:0000256" key="4">
    <source>
        <dbReference type="ARBA" id="ARBA00022989"/>
    </source>
</evidence>
<feature type="transmembrane region" description="Helical" evidence="6">
    <location>
        <begin position="486"/>
        <end position="505"/>
    </location>
</feature>
<evidence type="ECO:0000313" key="8">
    <source>
        <dbReference type="EMBL" id="KFJ04017.1"/>
    </source>
</evidence>
<evidence type="ECO:0000313" key="9">
    <source>
        <dbReference type="Proteomes" id="UP000029003"/>
    </source>
</evidence>
<dbReference type="RefSeq" id="WP_029577085.1">
    <property type="nucleotide sequence ID" value="NZ_JGZT01000004.1"/>
</dbReference>
<dbReference type="PANTHER" id="PTHR30619">
    <property type="entry name" value="DNA INTERNALIZATION/COMPETENCE PROTEIN COMEC/REC2"/>
    <property type="match status" value="1"/>
</dbReference>